<dbReference type="GO" id="GO:0005874">
    <property type="term" value="C:microtubule"/>
    <property type="evidence" value="ECO:0007669"/>
    <property type="project" value="UniProtKB-KW"/>
</dbReference>
<dbReference type="InterPro" id="IPR041658">
    <property type="entry name" value="AAA_lid_11"/>
</dbReference>
<dbReference type="OrthoDB" id="447173at2759"/>
<feature type="coiled-coil region" evidence="14">
    <location>
        <begin position="3288"/>
        <end position="3336"/>
    </location>
</feature>
<feature type="coiled-coil region" evidence="14">
    <location>
        <begin position="3085"/>
        <end position="3129"/>
    </location>
</feature>
<protein>
    <submittedName>
        <fullName evidence="27">Dynein beta chain, ciliary</fullName>
    </submittedName>
</protein>
<evidence type="ECO:0000259" key="17">
    <source>
        <dbReference type="Pfam" id="PF08385"/>
    </source>
</evidence>
<dbReference type="Pfam" id="PF08393">
    <property type="entry name" value="DHC_N2"/>
    <property type="match status" value="1"/>
</dbReference>
<comment type="similarity">
    <text evidence="2">Belongs to the dynein heavy chain family.</text>
</comment>
<keyword evidence="9 14" id="KW-0175">Coiled coil</keyword>
<dbReference type="Pfam" id="PF12774">
    <property type="entry name" value="AAA_6"/>
    <property type="match status" value="1"/>
</dbReference>
<dbReference type="InterPro" id="IPR041589">
    <property type="entry name" value="DNAH3_AAA_lid_1"/>
</dbReference>
<dbReference type="PANTHER" id="PTHR45703">
    <property type="entry name" value="DYNEIN HEAVY CHAIN"/>
    <property type="match status" value="1"/>
</dbReference>
<feature type="domain" description="Dynein heavy chain AAA lid" evidence="25">
    <location>
        <begin position="4053"/>
        <end position="4201"/>
    </location>
</feature>
<dbReference type="Gene3D" id="1.20.140.100">
    <property type="entry name" value="Dynein heavy chain, N-terminal domain 2"/>
    <property type="match status" value="1"/>
</dbReference>
<organism evidence="27 28">
    <name type="scientific">Apis cerana cerana</name>
    <name type="common">Oriental honeybee</name>
    <dbReference type="NCBI Taxonomy" id="94128"/>
    <lineage>
        <taxon>Eukaryota</taxon>
        <taxon>Metazoa</taxon>
        <taxon>Ecdysozoa</taxon>
        <taxon>Arthropoda</taxon>
        <taxon>Hexapoda</taxon>
        <taxon>Insecta</taxon>
        <taxon>Pterygota</taxon>
        <taxon>Neoptera</taxon>
        <taxon>Endopterygota</taxon>
        <taxon>Hymenoptera</taxon>
        <taxon>Apocrita</taxon>
        <taxon>Aculeata</taxon>
        <taxon>Apoidea</taxon>
        <taxon>Anthophila</taxon>
        <taxon>Apidae</taxon>
        <taxon>Apis</taxon>
    </lineage>
</organism>
<gene>
    <name evidence="27" type="ORF">APICC_08093</name>
</gene>
<dbReference type="FunFam" id="1.20.920.20:FF:000003">
    <property type="entry name" value="Dynein axonemal heavy chain 17"/>
    <property type="match status" value="1"/>
</dbReference>
<feature type="domain" description="Dynein heavy chain hydrolytic ATP-binding dynein motor region" evidence="19">
    <location>
        <begin position="1906"/>
        <end position="2188"/>
    </location>
</feature>
<feature type="compositionally biased region" description="Acidic residues" evidence="15">
    <location>
        <begin position="56"/>
        <end position="70"/>
    </location>
</feature>
<dbReference type="Pfam" id="PF12780">
    <property type="entry name" value="AAA_8"/>
    <property type="match status" value="1"/>
</dbReference>
<dbReference type="Pfam" id="PF12781">
    <property type="entry name" value="AAA_9"/>
    <property type="match status" value="1"/>
</dbReference>
<feature type="domain" description="Dynein heavy chain C-terminal" evidence="26">
    <location>
        <begin position="4208"/>
        <end position="4502"/>
    </location>
</feature>
<dbReference type="FunFam" id="3.40.50.300:FF:002141">
    <property type="entry name" value="Dynein heavy chain"/>
    <property type="match status" value="1"/>
</dbReference>
<dbReference type="Pfam" id="PF12775">
    <property type="entry name" value="AAA_7"/>
    <property type="match status" value="1"/>
</dbReference>
<evidence type="ECO:0000256" key="10">
    <source>
        <dbReference type="ARBA" id="ARBA00023069"/>
    </source>
</evidence>
<name>A0A2A3EQV0_APICC</name>
<dbReference type="Pfam" id="PF12777">
    <property type="entry name" value="MT"/>
    <property type="match status" value="1"/>
</dbReference>
<keyword evidence="4" id="KW-0493">Microtubule</keyword>
<keyword evidence="13" id="KW-0966">Cell projection</keyword>
<dbReference type="GO" id="GO:0045505">
    <property type="term" value="F:dynein intermediate chain binding"/>
    <property type="evidence" value="ECO:0007669"/>
    <property type="project" value="InterPro"/>
</dbReference>
<dbReference type="InterPro" id="IPR043160">
    <property type="entry name" value="Dynein_C_barrel"/>
</dbReference>
<dbReference type="FunFam" id="1.20.920.30:FF:000003">
    <property type="entry name" value="Dynein axonemal heavy chain 17"/>
    <property type="match status" value="1"/>
</dbReference>
<evidence type="ECO:0000256" key="2">
    <source>
        <dbReference type="ARBA" id="ARBA00008887"/>
    </source>
</evidence>
<dbReference type="Gene3D" id="1.20.58.1120">
    <property type="match status" value="1"/>
</dbReference>
<dbReference type="InterPro" id="IPR043157">
    <property type="entry name" value="Dynein_AAA1S"/>
</dbReference>
<dbReference type="Gene3D" id="3.10.490.20">
    <property type="match status" value="1"/>
</dbReference>
<keyword evidence="12" id="KW-0206">Cytoskeleton</keyword>
<feature type="region of interest" description="Disordered" evidence="15">
    <location>
        <begin position="1"/>
        <end position="82"/>
    </location>
</feature>
<evidence type="ECO:0000256" key="4">
    <source>
        <dbReference type="ARBA" id="ARBA00022701"/>
    </source>
</evidence>
<dbReference type="GO" id="GO:0005524">
    <property type="term" value="F:ATP binding"/>
    <property type="evidence" value="ECO:0007669"/>
    <property type="project" value="UniProtKB-KW"/>
</dbReference>
<dbReference type="GO" id="GO:0097729">
    <property type="term" value="C:9+2 motile cilium"/>
    <property type="evidence" value="ECO:0007669"/>
    <property type="project" value="UniProtKB-ARBA"/>
</dbReference>
<dbReference type="FunFam" id="3.10.490.20:FF:000002">
    <property type="entry name" value="Dynein axonemal heavy chain 17"/>
    <property type="match status" value="1"/>
</dbReference>
<dbReference type="FunFam" id="1.10.8.1220:FF:000001">
    <property type="entry name" value="Dynein axonemal heavy chain 5"/>
    <property type="match status" value="1"/>
</dbReference>
<feature type="domain" description="Dynein heavy chain tail" evidence="17">
    <location>
        <begin position="275"/>
        <end position="832"/>
    </location>
</feature>
<evidence type="ECO:0000256" key="6">
    <source>
        <dbReference type="ARBA" id="ARBA00022741"/>
    </source>
</evidence>
<dbReference type="Pfam" id="PF17852">
    <property type="entry name" value="Dynein_AAA_lid"/>
    <property type="match status" value="1"/>
</dbReference>
<keyword evidence="5" id="KW-0677">Repeat</keyword>
<dbReference type="STRING" id="94128.A0A2A3EQV0"/>
<evidence type="ECO:0000259" key="18">
    <source>
        <dbReference type="Pfam" id="PF08393"/>
    </source>
</evidence>
<keyword evidence="11" id="KW-0505">Motor protein</keyword>
<evidence type="ECO:0000256" key="8">
    <source>
        <dbReference type="ARBA" id="ARBA00023017"/>
    </source>
</evidence>
<dbReference type="PANTHER" id="PTHR45703:SF8">
    <property type="entry name" value="DYNEINS HEAVY CHAIN"/>
    <property type="match status" value="1"/>
</dbReference>
<dbReference type="InterPro" id="IPR004273">
    <property type="entry name" value="Dynein_heavy_D6_P-loop"/>
</dbReference>
<dbReference type="Gene3D" id="1.10.8.720">
    <property type="entry name" value="Region D6 of dynein motor"/>
    <property type="match status" value="1"/>
</dbReference>
<dbReference type="InterPro" id="IPR013602">
    <property type="entry name" value="Dynein_heavy_linker"/>
</dbReference>
<keyword evidence="7" id="KW-0067">ATP-binding</keyword>
<dbReference type="InterPro" id="IPR042228">
    <property type="entry name" value="Dynein_linker_3"/>
</dbReference>
<evidence type="ECO:0000256" key="15">
    <source>
        <dbReference type="SAM" id="MobiDB-lite"/>
    </source>
</evidence>
<keyword evidence="3" id="KW-0963">Cytoplasm</keyword>
<dbReference type="FunFam" id="1.20.140.100:FF:000001">
    <property type="entry name" value="dynein heavy chain 17, axonemal"/>
    <property type="match status" value="1"/>
</dbReference>
<dbReference type="SUPFAM" id="SSF52540">
    <property type="entry name" value="P-loop containing nucleoside triphosphate hydrolases"/>
    <property type="match status" value="4"/>
</dbReference>
<keyword evidence="28" id="KW-1185">Reference proteome</keyword>
<keyword evidence="10" id="KW-0969">Cilium</keyword>
<dbReference type="GO" id="GO:0005930">
    <property type="term" value="C:axoneme"/>
    <property type="evidence" value="ECO:0007669"/>
    <property type="project" value="UniProtKB-SubCell"/>
</dbReference>
<dbReference type="FunFam" id="1.10.8.720:FF:000002">
    <property type="entry name" value="Dynein heavy chain 9, axonemal"/>
    <property type="match status" value="1"/>
</dbReference>
<evidence type="ECO:0000313" key="28">
    <source>
        <dbReference type="Proteomes" id="UP000242457"/>
    </source>
</evidence>
<evidence type="ECO:0000256" key="13">
    <source>
        <dbReference type="ARBA" id="ARBA00023273"/>
    </source>
</evidence>
<reference evidence="27 28" key="1">
    <citation type="submission" date="2014-07" db="EMBL/GenBank/DDBJ databases">
        <title>Genomic and transcriptomic analysis on Apis cerana provide comprehensive insights into honey bee biology.</title>
        <authorList>
            <person name="Diao Q."/>
            <person name="Sun L."/>
            <person name="Zheng H."/>
            <person name="Zheng H."/>
            <person name="Xu S."/>
            <person name="Wang S."/>
            <person name="Zeng Z."/>
            <person name="Hu F."/>
            <person name="Su S."/>
            <person name="Wu J."/>
        </authorList>
    </citation>
    <scope>NUCLEOTIDE SEQUENCE [LARGE SCALE GENOMIC DNA]</scope>
    <source>
        <tissue evidence="27">Pupae without intestine</tissue>
    </source>
</reference>
<evidence type="ECO:0000256" key="11">
    <source>
        <dbReference type="ARBA" id="ARBA00023175"/>
    </source>
</evidence>
<dbReference type="InterPro" id="IPR042219">
    <property type="entry name" value="AAA_lid_11_sf"/>
</dbReference>
<feature type="compositionally biased region" description="Basic and acidic residues" evidence="15">
    <location>
        <begin position="19"/>
        <end position="45"/>
    </location>
</feature>
<dbReference type="Gene3D" id="1.10.287.2620">
    <property type="match status" value="1"/>
</dbReference>
<dbReference type="EMBL" id="KZ288199">
    <property type="protein sequence ID" value="PBC33642.1"/>
    <property type="molecule type" value="Genomic_DNA"/>
</dbReference>
<dbReference type="FunFam" id="3.40.50.300:FF:000667">
    <property type="entry name" value="Dynein axonemal heavy chain 11"/>
    <property type="match status" value="1"/>
</dbReference>
<evidence type="ECO:0000256" key="12">
    <source>
        <dbReference type="ARBA" id="ARBA00023212"/>
    </source>
</evidence>
<feature type="domain" description="Dynein heavy chain AAA module D4" evidence="21">
    <location>
        <begin position="2821"/>
        <end position="3080"/>
    </location>
</feature>
<evidence type="ECO:0000259" key="23">
    <source>
        <dbReference type="Pfam" id="PF17852"/>
    </source>
</evidence>
<feature type="domain" description="Dynein heavy chain region D6 P-loop" evidence="16">
    <location>
        <begin position="3901"/>
        <end position="4021"/>
    </location>
</feature>
<evidence type="ECO:0000259" key="24">
    <source>
        <dbReference type="Pfam" id="PF17857"/>
    </source>
</evidence>
<dbReference type="FunFam" id="1.10.472.130:FF:000001">
    <property type="entry name" value="Dynein, axonemal, heavy chain 9"/>
    <property type="match status" value="1"/>
</dbReference>
<dbReference type="InterPro" id="IPR026983">
    <property type="entry name" value="DHC"/>
</dbReference>
<feature type="domain" description="Dynein heavy chain linker" evidence="18">
    <location>
        <begin position="1319"/>
        <end position="1741"/>
    </location>
</feature>
<dbReference type="FunFam" id="1.10.8.710:FF:000002">
    <property type="entry name" value="dynein heavy chain 17, axonemal"/>
    <property type="match status" value="1"/>
</dbReference>
<evidence type="ECO:0000259" key="16">
    <source>
        <dbReference type="Pfam" id="PF03028"/>
    </source>
</evidence>
<dbReference type="FunFam" id="1.20.1270.280:FF:000003">
    <property type="entry name" value="Dynein axonemal heavy chain 17"/>
    <property type="match status" value="1"/>
</dbReference>
<dbReference type="FunFam" id="3.20.180.20:FF:000001">
    <property type="entry name" value="Dynein axonemal heavy chain 5"/>
    <property type="match status" value="1"/>
</dbReference>
<keyword evidence="8" id="KW-0243">Dynein</keyword>
<dbReference type="FunFam" id="3.40.50.300:FF:000063">
    <property type="entry name" value="dynein heavy chain 6, axonemal"/>
    <property type="match status" value="1"/>
</dbReference>
<dbReference type="InterPro" id="IPR024317">
    <property type="entry name" value="Dynein_heavy_chain_D4_dom"/>
</dbReference>
<dbReference type="Gene3D" id="1.10.472.130">
    <property type="match status" value="1"/>
</dbReference>
<dbReference type="Pfam" id="PF17857">
    <property type="entry name" value="AAA_lid_1"/>
    <property type="match status" value="1"/>
</dbReference>
<dbReference type="FunFam" id="1.20.58.1120:FF:000002">
    <property type="entry name" value="Dynein heavy chain 9, axonemal"/>
    <property type="match status" value="1"/>
</dbReference>
<sequence>MSDSEGSAESVRELGNSGAREETVVGLPNREDTSGDKLEEFEKLLRAMLPSRAGSQEEEEEEEEEQEENESEKKIAEMASPDGSSDFRLEYIGAFVQKSLKLKPEKWGRLLLTEEYRNAVHDFLDNPLPAALFVALTPNAQLVACTSFPVPCQRTKGIYAVKVEQMPLPKDEEACSSMLILGDLSSRIVDQLATLVDNVFAPLLSKEENHKDLPDVAIQDICRHVHSLRGTLYQVKGQVNGRTVLPMPAGMEKVTEVEKLVRADGPQAVDLYLKSAIEGVVIKWAYLVNDVVTQESSAAFENGQNPTPDVELDYWSTRLANLRYIYDQLQEDRVKKMASILETTDSAYFPCFRTLFDNVVSSMAEAKEISLYLSPLAKCFKAVEEVDFSEAKSLMATLIHSVGLAWSKSTYYQSSSKVIIMLRQICNLLIQEARRFLDPTSIFQSDVDEAVQHVLEEFRRQFESRKDMPAMKPHAPPWSFNPSAVFTRFDAFLRRLNDIEWLFNTVMEFSKLEKIEIGGIQGGSLSARITSVYKEFQNLFVSFTVRANDALEPDDQSFTENCAKFNESITDLDSKLAAILCQAFDDCGNLESIFKLISIAGTVLDRPVISKQFTNRYSRILELLNVELTVVEVLFNRGTRGALINLPPLAAALTFINMLRQRIDLPVQSFKAVQHPIVWSEEGLRIEKRYERLIKIFDDKEAELFDEWAATVPETVDIGLNRNILFREPDSTNTLALNFDPELLGVLKEVNYLKQMSRSDIPEHAIKVSENVETFRKFRALLCATVSSYNNICKTSRQVEFQLIEEEINSIDSLVSRGEMELRWNSDGVLEYMVELGELVEGLWRRIKSTQTNVEKMKAALDAWTRTPLIERKERRKDALLSFEERPEKVSRRYAEVERAGEQIRSLLEENRLLFQVSEEMEEAWQRYVAYVDGIVIESLRKAVGCSLGYLVDNMETNGHTEPLLEAKLELREPDLYYVPSLEPDDPDGLDQLVSALLNDIIGMAALVPRLKNNSVGYAEELEEDLDIRGMKNEIMSNVVTAIEEATEFCNNFEGYAYLWLDDRDTVMQQFLEYSRQLTMEEMEMVAVQDPKGPTRSPPKMEQFREQIDLYEGLYLEIEEMEPSKVFCGWFRVDLRPFRHSVLNMVCKWSSMFKRHLVDRVTTSLSDLGSFIRRADEGLLQSIHPGDYARLVSVMGYLLQVKERQPTTDEMFQPLEETIELLKFYDQDIPEEVNVLLQELPEQWANTKKLALMVKQQVAPLQAGMDIRMITYHCAYECQNPYELMDESHKEILMLERQMKDIQDSASLFEVMVSEFKVLKQCRKELKMLKQLWDYVNIVRSCIEGWKTTPWRKIDVENMDIECKKFAKEIRALDKEMRSWDTFVSLEATVKNMLTSLRAVAELQNPAIRERHWRQLMNSTKKLGNMTPEMTSTKSVLKVKFVMDESTTLADLLELNLHDCEEEVKNIVDKAVKEMSMERYMKELNAIWSKMEFEKEIHARTGATLIRASEELIETLEENQVQLQNLITSKFIAHFLEEVSSWQRKLSIADQVTTIWFEVQRTWTHLESIFTSSEDIRRQLPTDAERFDRIDKEFKQMTEELGRTLNVVEATNKDGLAASLDILEKELVLCEKALAEYLETKRLAFPRFYFVSSSDLLDILSNGNQPEVVAKHLTKLFDSMARLKFDDAAAPSPRRVSGMYAKDGEYVEFANCEMSCEGAVEAWLNRLQRVMRITMRHYFGEAVVTYEEKAREQWLFDYPAQVSLCSTQIWWTTEVNIAFSRLEEGYDNSLKDYLKKQISQLSILITLLIGELTKQERQKVMTICTIDVHSRDVVAKLVQSKVETSQAFQWQSQLRHRWDEKEKDCFANICDAQFKYSHEYLGNTPRFDVPSFDHGWRAGGSRRNRKTETTKDLGRALGIMVYVFNCSEQMDYKSCGNIYKGLAQTGAWGCFDEFNRITVEVLSVVAVQVKSIQDAIRHKKERFNFMGEIIGLEATVGIFITMNPGYAGRTELPENLKALFRPCAMVVPDFELICEIMLVAEGFQDAKILARKFITLYTLCKELLSKQDHYDWGLRAIKSVLVVAGSLKRGDPGRPEEQVLMRALRDFNIPKVISDDLPVFMGLIADLFPALDVPRKRDAEFEKMVKQAAADLSLQPEDGFILKVVQLEELLEVRHSVFIVGIAGSGKTQVWKSLFRTYQNMKRKPVYNDLNPKAVTNDELFGIINPATREWKDGLFSVIMREQANLGGENPKWIVLDGDIDPMWIESLNTVMDDNKVLTLASNERIALTPVMRLLFEISNLRTATPATVSRAGILYINPQDLGWNPYVTSWVEKRTSPIERSNLVILFDKYIPPCLETLRSRFKKITPIADMAHVEMLCHLLHCLLKPELTSTDFSKEHYELYFVFAAVWAFGSSMFQDQLIDYRLEFSKWWVNEFKQIKFPSQGTVFDYYVDSETKSFVSWMQRLPKFELDPEMPLQAVLVYTAESIRIRYLLDLLTAEKHPVMLVGTAGCGKTVLVAEKLSQLPDNYSVSNIPFNFYTSSEMLQKILEKSLEKKAGRNYGPPGNKTLVYFIDDMNMPEVDLYGTVQPHTLIRQHLDYGHWYDRTKLILKDIHNCQYIACMNPTAGSFTINPRLQRHFSVFAVSFPNIESLTIIYSSILRQHLSNIEHRFPICVTELCNNIVQASIQLHHRCAQMFLPTAVKFHYIFNLRDLSNCFQGLLFSGNECLQSSTDLMRLWFHETQRVYGDKLIDEKDIESFSKLQLDILKKNVEEIDESAILEKPNIYCGVGEPKYMAVKDWSTLHRLLSEAMVSYNDLVAAMKLVLFEDAMMHVCRINRILESPRGSALLVGVGGSGKQSLSRLAAFISSLEVFQIQLKKGYGIADMKSELAALYNKSGLKNLGIVFLMTDAQVANEQFLVLINDMLASGEVPDLFAEDEIENIIAGVRNEVKGAGMLDTRENCWKFFIDRVRRQLRTVLCFSPVGSTLRIRSRKFPAIINCTAINWFHEWPQEALMSVSKRFLQELDELPETYREPAAKFMAHAHTSVNAASRHYLASERRYNYTTPKSFLEQISLYTRLLKTKASELRGRVARLENGLEKLRSTAVQVDKLKEKLAMQELELQQKNEAADTLIAIVGVETEKVQKEKAIADEEESKVAIIAEEVSKKQKDCEVDLMKAEPALLAAQEALNTLNKANLTELKSFGSPPGAVTNVTAAVMVLLAPAGKIPKDRSWKSAKIMMAKVDTFLDSLINYDKENIHPEVIKAIQPYLKDSEFEPEFFYEVFCDVEPKRKALAQANAELAAAQEKLAVIKRKVASLEEQLGKLTADFEQATSEKVKCQEEADATNATIVLANRLVGGLASENVRWADSVATFMQQASTLPGDVLLVTAFISYVGCFTKQFRNDLLHKQWLPFLRCVEPTIPITEGLDPLSLLTNDTRIAKWNNEGLPNDRMSTENATILTNSDRWPLMIDPQLQGIKWIKQRYGEELRVIRLGQKGYLDVIEQCLATGSTVLVENIGETVDPVLDPLLGRNLIKKGRAIKIGDKEVEYNPLFRLLLHTKLANPHYKPEMQAQTTLINFTVTRDGLEDQLLAEVVKAERPDLEESKAELTRQQNDFKITLNSLEDSLLSRLSSAGSNVLEDTSLVENLETTKRTAAEIESKVTEARGTSREIDAARELYRPAAARASLLYFILNDLNTINPIYQFSLKAFSVVFQKAISRADPAPDVSGRVKNLIECITYSVFMYTSRGLFECDKLIFASQMAFQILLARNEVTATELDFLLRFPITPHLTSPVDFLSNTSWGGIRSLANREEFRNLDRDIETSAKRWKKLVECECPEREKFPQEWKNKTIIQRLCMLRALRPDRMTYAIAAFIEEKLGSRYVEGRTVEFAKSFEETSPSTPIFFILSPGVNPLKDVEDLGRRMGYTLDNQNFHNVSLGQGQETVAEQAMDVAAKNGHWVILQNIHLVKKWLPLLEKKLEVAADGSHENYRVFMSAEPAGTPAGHIIPQGILESSIKITNEPPTGMQANLHKALDNFTQETLEMCSKEAEFKVILFSLCYFHAVVAERRKFGPQGWNKIYPFNVGDLHISVSVLYNYLEATSKVPWEDLRRDLVCNSNKIRRYLFGEIMYGGHITDDWDRRLCVSYLEELMQPELIDGELMLAPGFPAPPNTDLAGYHAYIDEAMPPESPYLYGLHPNAEIGFLTMTAENLFRTVFEMQPRDAASSGSQTVTREEKVKQMLDEIMEKLPEEFNMVEIMGKVEERTPYVIVAFQECERMNHLTTEIKRSLRELDLGLKGELTITSDMEDLENALFLDQVPLVWANRAYPSLLGLAAWFVDLLLRIRELDTWSTDFVLPPSVWLAGFFNPQSLLTAIMQSTARRHELPLDKMCLQCDVTKKNKEEFTAAPRDGAYIHGIFMEGARWEVQSGIIVDSKSKELFPPMPVINVRAITQDKQDLRNMYECPVYKTRTRGPTYVWTFNLKTKDKPAKWTLAGVALLLQT</sequence>
<dbReference type="GO" id="GO:0030286">
    <property type="term" value="C:dynein complex"/>
    <property type="evidence" value="ECO:0007669"/>
    <property type="project" value="UniProtKB-KW"/>
</dbReference>
<evidence type="ECO:0000259" key="19">
    <source>
        <dbReference type="Pfam" id="PF12774"/>
    </source>
</evidence>
<dbReference type="Proteomes" id="UP000242457">
    <property type="component" value="Unassembled WGS sequence"/>
</dbReference>
<dbReference type="Pfam" id="PF03028">
    <property type="entry name" value="Dynein_heavy"/>
    <property type="match status" value="1"/>
</dbReference>
<dbReference type="InterPro" id="IPR041466">
    <property type="entry name" value="Dynein_AAA5_ext"/>
</dbReference>
<evidence type="ECO:0000259" key="26">
    <source>
        <dbReference type="Pfam" id="PF18199"/>
    </source>
</evidence>
<dbReference type="GO" id="GO:0007018">
    <property type="term" value="P:microtubule-based movement"/>
    <property type="evidence" value="ECO:0007669"/>
    <property type="project" value="InterPro"/>
</dbReference>
<dbReference type="InterPro" id="IPR035699">
    <property type="entry name" value="AAA_6"/>
</dbReference>
<dbReference type="Gene3D" id="3.40.50.300">
    <property type="entry name" value="P-loop containing nucleotide triphosphate hydrolases"/>
    <property type="match status" value="5"/>
</dbReference>
<dbReference type="Pfam" id="PF08385">
    <property type="entry name" value="DHC_N1"/>
    <property type="match status" value="1"/>
</dbReference>
<keyword evidence="6" id="KW-0547">Nucleotide-binding</keyword>
<dbReference type="Gene3D" id="1.10.8.710">
    <property type="match status" value="1"/>
</dbReference>
<comment type="subcellular location">
    <subcellularLocation>
        <location evidence="1">Cytoplasm</location>
        <location evidence="1">Cytoskeleton</location>
        <location evidence="1">Cilium axoneme</location>
    </subcellularLocation>
</comment>
<dbReference type="FunFam" id="1.10.287.2620:FF:000001">
    <property type="entry name" value="Cytoplasmic dynein heavy chain 1"/>
    <property type="match status" value="1"/>
</dbReference>
<evidence type="ECO:0000259" key="21">
    <source>
        <dbReference type="Pfam" id="PF12780"/>
    </source>
</evidence>
<dbReference type="Pfam" id="PF18199">
    <property type="entry name" value="Dynein_C"/>
    <property type="match status" value="1"/>
</dbReference>
<dbReference type="GO" id="GO:0051959">
    <property type="term" value="F:dynein light intermediate chain binding"/>
    <property type="evidence" value="ECO:0007669"/>
    <property type="project" value="InterPro"/>
</dbReference>
<evidence type="ECO:0000256" key="14">
    <source>
        <dbReference type="SAM" id="Coils"/>
    </source>
</evidence>
<evidence type="ECO:0000313" key="27">
    <source>
        <dbReference type="EMBL" id="PBC33642.1"/>
    </source>
</evidence>
<dbReference type="FunFam" id="3.40.50.300:FF:000049">
    <property type="entry name" value="Dynein, axonemal, heavy chain 5"/>
    <property type="match status" value="1"/>
</dbReference>
<dbReference type="Gene3D" id="6.10.140.1060">
    <property type="match status" value="1"/>
</dbReference>
<dbReference type="Gene3D" id="3.20.180.20">
    <property type="entry name" value="Dynein heavy chain, N-terminal domain 2"/>
    <property type="match status" value="1"/>
</dbReference>
<dbReference type="InterPro" id="IPR041228">
    <property type="entry name" value="Dynein_C"/>
</dbReference>
<dbReference type="InterPro" id="IPR027417">
    <property type="entry name" value="P-loop_NTPase"/>
</dbReference>
<proteinExistence type="inferred from homology"/>
<dbReference type="FunFam" id="3.40.50.300:FF:000411">
    <property type="entry name" value="dynein heavy chain 17, axonemal"/>
    <property type="match status" value="1"/>
</dbReference>
<dbReference type="InterPro" id="IPR024743">
    <property type="entry name" value="Dynein_HC_stalk"/>
</dbReference>
<dbReference type="InterPro" id="IPR035706">
    <property type="entry name" value="AAA_9"/>
</dbReference>
<evidence type="ECO:0000259" key="20">
    <source>
        <dbReference type="Pfam" id="PF12777"/>
    </source>
</evidence>
<evidence type="ECO:0000259" key="22">
    <source>
        <dbReference type="Pfam" id="PF12781"/>
    </source>
</evidence>
<dbReference type="Gene3D" id="1.20.1270.280">
    <property type="match status" value="1"/>
</dbReference>
<dbReference type="Gene3D" id="1.20.920.30">
    <property type="match status" value="1"/>
</dbReference>
<evidence type="ECO:0000256" key="7">
    <source>
        <dbReference type="ARBA" id="ARBA00022840"/>
    </source>
</evidence>
<feature type="domain" description="Dynein heavy chain coiled coil stalk" evidence="20">
    <location>
        <begin position="3094"/>
        <end position="3416"/>
    </location>
</feature>
<dbReference type="InterPro" id="IPR013594">
    <property type="entry name" value="Dynein_heavy_tail"/>
</dbReference>
<evidence type="ECO:0000256" key="1">
    <source>
        <dbReference type="ARBA" id="ARBA00004430"/>
    </source>
</evidence>
<feature type="domain" description="Dynein heavy chain AAA 5 extension" evidence="23">
    <location>
        <begin position="2347"/>
        <end position="2463"/>
    </location>
</feature>
<evidence type="ECO:0000259" key="25">
    <source>
        <dbReference type="Pfam" id="PF18198"/>
    </source>
</evidence>
<evidence type="ECO:0000256" key="9">
    <source>
        <dbReference type="ARBA" id="ARBA00023054"/>
    </source>
</evidence>
<dbReference type="Gene3D" id="1.20.920.20">
    <property type="match status" value="1"/>
</dbReference>
<feature type="domain" description="Dynein heavy chain 3 AAA+ lid" evidence="24">
    <location>
        <begin position="2683"/>
        <end position="2777"/>
    </location>
</feature>
<dbReference type="GO" id="GO:0008569">
    <property type="term" value="F:minus-end-directed microtubule motor activity"/>
    <property type="evidence" value="ECO:0007669"/>
    <property type="project" value="InterPro"/>
</dbReference>
<evidence type="ECO:0000256" key="5">
    <source>
        <dbReference type="ARBA" id="ARBA00022737"/>
    </source>
</evidence>
<dbReference type="Pfam" id="PF18198">
    <property type="entry name" value="AAA_lid_11"/>
    <property type="match status" value="1"/>
</dbReference>
<dbReference type="InterPro" id="IPR042222">
    <property type="entry name" value="Dynein_2_N"/>
</dbReference>
<dbReference type="Gene3D" id="1.10.8.1220">
    <property type="match status" value="1"/>
</dbReference>
<feature type="domain" description="Dynein heavy chain ATP-binding dynein motor region" evidence="22">
    <location>
        <begin position="3443"/>
        <end position="3660"/>
    </location>
</feature>
<evidence type="ECO:0000256" key="3">
    <source>
        <dbReference type="ARBA" id="ARBA00022490"/>
    </source>
</evidence>
<accession>A0A2A3EQV0</accession>